<dbReference type="Proteomes" id="UP000276103">
    <property type="component" value="Unassembled WGS sequence"/>
</dbReference>
<dbReference type="GO" id="GO:0008964">
    <property type="term" value="F:phosphoenolpyruvate carboxylase activity"/>
    <property type="evidence" value="ECO:0007669"/>
    <property type="project" value="UniProtKB-EC"/>
</dbReference>
<protein>
    <recommendedName>
        <fullName evidence="2">Phosphoenolpyruvate carboxylase</fullName>
    </recommendedName>
</protein>
<sequence length="712" mass="82472">MGSLLYSSSQTANVYPMSELFLRHRLQVVEELWESVLRQECGQKMVDLLRQLRDLCSPEGQATHDQASSAVELIEQLNINEAIRAARAFALYFQLINIIEQEYEQKQQLTRYSDTETTDQEYLANIIYSTNQREDDLPVTKALGADAGTQSWIENTQINQKGTFSALFPLLFKLNVPPQQIQRLISQLDIRLVFTAHPTEIVRHTIRDKQKQVVDLLQKLDELENRTGGYPWEAAEVKERLLEEIRLWWRTDELHQFKPTVLDEVDYALHYFQEVLFDGIPQLYKRLKYSLEQTFPWLEPPSKNFCSFGSWVGSDRDGNPSVTPEVTWKTACYQRKMVLERYIKSVKQLIELLSVSMHWSDVLPDLLESLELDQSTLSDVYDALALRYRQEPYRLKLAYVLRRLENTRDRNLALYNREVPQNENSSMYRSGSEFLEELRLIQRNLTETGLGCRELENLICQVEIFDFNLTQLDIRQESSRHSDALNEILEYLQVLPQPYNELSESQRVAWLTGELQTRRPLIPSELPFSEKTNDVIETFRILRSLQQEFGISICQTYIISMCREVSDVLEVLILAKEARLFDPAIAVGSIRVVPLFETVEDLQRSNSVMSQLFQLPLYRALLAGGYEAINPETAGLTPQIPNSPSSSILNPNLQEVMLGYSDSNKDSGFLSSNWEIHKAQKSLQKIAEKYGVNLRIFHGRWWFGGTGWRPCL</sequence>
<dbReference type="GO" id="GO:0006099">
    <property type="term" value="P:tricarboxylic acid cycle"/>
    <property type="evidence" value="ECO:0007669"/>
    <property type="project" value="InterPro"/>
</dbReference>
<dbReference type="PANTHER" id="PTHR30523:SF6">
    <property type="entry name" value="PHOSPHOENOLPYRUVATE CARBOXYLASE"/>
    <property type="match status" value="1"/>
</dbReference>
<evidence type="ECO:0000313" key="6">
    <source>
        <dbReference type="EMBL" id="RUS93506.1"/>
    </source>
</evidence>
<dbReference type="Pfam" id="PF00311">
    <property type="entry name" value="PEPcase"/>
    <property type="match status" value="1"/>
</dbReference>
<dbReference type="EMBL" id="RSCM01000018">
    <property type="protein sequence ID" value="RUS93506.1"/>
    <property type="molecule type" value="Genomic_DNA"/>
</dbReference>
<proteinExistence type="predicted"/>
<evidence type="ECO:0000256" key="3">
    <source>
        <dbReference type="ARBA" id="ARBA00048995"/>
    </source>
</evidence>
<comment type="caution">
    <text evidence="6">The sequence shown here is derived from an EMBL/GenBank/DDBJ whole genome shotgun (WGS) entry which is preliminary data.</text>
</comment>
<dbReference type="InterPro" id="IPR021135">
    <property type="entry name" value="PEP_COase"/>
</dbReference>
<feature type="active site" evidence="4">
    <location>
        <position position="197"/>
    </location>
</feature>
<dbReference type="AlphaFoldDB" id="A0A433UI18"/>
<dbReference type="SUPFAM" id="SSF51621">
    <property type="entry name" value="Phosphoenolpyruvate/pyruvate domain"/>
    <property type="match status" value="1"/>
</dbReference>
<feature type="active site" evidence="5">
    <location>
        <position position="665"/>
    </location>
</feature>
<dbReference type="PRINTS" id="PR00150">
    <property type="entry name" value="PEPCARBXLASE"/>
</dbReference>
<organism evidence="6 7">
    <name type="scientific">Trichormus variabilis SAG 1403-4b</name>
    <dbReference type="NCBI Taxonomy" id="447716"/>
    <lineage>
        <taxon>Bacteria</taxon>
        <taxon>Bacillati</taxon>
        <taxon>Cyanobacteriota</taxon>
        <taxon>Cyanophyceae</taxon>
        <taxon>Nostocales</taxon>
        <taxon>Nostocaceae</taxon>
        <taxon>Trichormus</taxon>
    </lineage>
</organism>
<accession>A0A433UI18</accession>
<dbReference type="GO" id="GO:0005829">
    <property type="term" value="C:cytosol"/>
    <property type="evidence" value="ECO:0007669"/>
    <property type="project" value="TreeGrafter"/>
</dbReference>
<evidence type="ECO:0000256" key="2">
    <source>
        <dbReference type="ARBA" id="ARBA00022419"/>
    </source>
</evidence>
<name>A0A433UI18_ANAVA</name>
<evidence type="ECO:0000256" key="1">
    <source>
        <dbReference type="ARBA" id="ARBA00003670"/>
    </source>
</evidence>
<dbReference type="InterPro" id="IPR033129">
    <property type="entry name" value="PEPCASE_His_AS"/>
</dbReference>
<dbReference type="GO" id="GO:0015977">
    <property type="term" value="P:carbon fixation"/>
    <property type="evidence" value="ECO:0007669"/>
    <property type="project" value="InterPro"/>
</dbReference>
<evidence type="ECO:0000313" key="7">
    <source>
        <dbReference type="Proteomes" id="UP000276103"/>
    </source>
</evidence>
<dbReference type="InterPro" id="IPR018129">
    <property type="entry name" value="PEP_COase_Lys_AS"/>
</dbReference>
<dbReference type="Gene3D" id="1.20.1440.90">
    <property type="entry name" value="Phosphoenolpyruvate/pyruvate domain"/>
    <property type="match status" value="1"/>
</dbReference>
<reference evidence="6 7" key="1">
    <citation type="journal article" date="2019" name="Genome Biol. Evol.">
        <title>Day and night: Metabolic profiles and evolutionary relationships of six axenic non-marine cyanobacteria.</title>
        <authorList>
            <person name="Will S.E."/>
            <person name="Henke P."/>
            <person name="Boedeker C."/>
            <person name="Huang S."/>
            <person name="Brinkmann H."/>
            <person name="Rohde M."/>
            <person name="Jarek M."/>
            <person name="Friedl T."/>
            <person name="Seufert S."/>
            <person name="Schumacher M."/>
            <person name="Overmann J."/>
            <person name="Neumann-Schaal M."/>
            <person name="Petersen J."/>
        </authorList>
    </citation>
    <scope>NUCLEOTIDE SEQUENCE [LARGE SCALE GENOMIC DNA]</scope>
    <source>
        <strain evidence="6 7">SAG 1403-4b</strain>
    </source>
</reference>
<dbReference type="PANTHER" id="PTHR30523">
    <property type="entry name" value="PHOSPHOENOLPYRUVATE CARBOXYLASE"/>
    <property type="match status" value="1"/>
</dbReference>
<gene>
    <name evidence="6" type="ORF">DSM107003_43020</name>
</gene>
<dbReference type="InterPro" id="IPR015813">
    <property type="entry name" value="Pyrv/PenolPyrv_kinase-like_dom"/>
</dbReference>
<comment type="catalytic activity">
    <reaction evidence="3">
        <text>oxaloacetate + phosphate = phosphoenolpyruvate + hydrogencarbonate</text>
        <dbReference type="Rhea" id="RHEA:28370"/>
        <dbReference type="ChEBI" id="CHEBI:16452"/>
        <dbReference type="ChEBI" id="CHEBI:17544"/>
        <dbReference type="ChEBI" id="CHEBI:43474"/>
        <dbReference type="ChEBI" id="CHEBI:58702"/>
        <dbReference type="EC" id="4.1.1.31"/>
    </reaction>
</comment>
<keyword evidence="6" id="KW-0670">Pyruvate</keyword>
<keyword evidence="7" id="KW-1185">Reference proteome</keyword>
<evidence type="ECO:0000256" key="4">
    <source>
        <dbReference type="PROSITE-ProRule" id="PRU10111"/>
    </source>
</evidence>
<dbReference type="PROSITE" id="PS00393">
    <property type="entry name" value="PEPCASE_2"/>
    <property type="match status" value="1"/>
</dbReference>
<dbReference type="PROSITE" id="PS00781">
    <property type="entry name" value="PEPCASE_1"/>
    <property type="match status" value="1"/>
</dbReference>
<comment type="function">
    <text evidence="1">Forms oxaloacetate, a four-carbon dicarboxylic acid source for the tricarboxylic acid cycle.</text>
</comment>
<evidence type="ECO:0000256" key="5">
    <source>
        <dbReference type="PROSITE-ProRule" id="PRU10112"/>
    </source>
</evidence>